<dbReference type="EMBL" id="CM056796">
    <property type="protein sequence ID" value="KAJ8713954.1"/>
    <property type="molecule type" value="Genomic_DNA"/>
</dbReference>
<keyword evidence="2" id="KW-1185">Reference proteome</keyword>
<gene>
    <name evidence="1" type="ORF">PYW08_007574</name>
</gene>
<reference evidence="1" key="1">
    <citation type="submission" date="2023-03" db="EMBL/GenBank/DDBJ databases">
        <title>Chromosome-level genomes of two armyworms, Mythimna separata and Mythimna loreyi, provide insights into the biosynthesis and reception of sex pheromones.</title>
        <authorList>
            <person name="Zhao H."/>
        </authorList>
    </citation>
    <scope>NUCLEOTIDE SEQUENCE</scope>
    <source>
        <strain evidence="1">BeijingLab</strain>
    </source>
</reference>
<organism evidence="1 2">
    <name type="scientific">Mythimna loreyi</name>
    <dbReference type="NCBI Taxonomy" id="667449"/>
    <lineage>
        <taxon>Eukaryota</taxon>
        <taxon>Metazoa</taxon>
        <taxon>Ecdysozoa</taxon>
        <taxon>Arthropoda</taxon>
        <taxon>Hexapoda</taxon>
        <taxon>Insecta</taxon>
        <taxon>Pterygota</taxon>
        <taxon>Neoptera</taxon>
        <taxon>Endopterygota</taxon>
        <taxon>Lepidoptera</taxon>
        <taxon>Glossata</taxon>
        <taxon>Ditrysia</taxon>
        <taxon>Noctuoidea</taxon>
        <taxon>Noctuidae</taxon>
        <taxon>Noctuinae</taxon>
        <taxon>Hadenini</taxon>
        <taxon>Mythimna</taxon>
    </lineage>
</organism>
<dbReference type="Proteomes" id="UP001231649">
    <property type="component" value="Chromosome 20"/>
</dbReference>
<accession>A0ACC2QCN8</accession>
<name>A0ACC2QCN8_9NEOP</name>
<evidence type="ECO:0000313" key="1">
    <source>
        <dbReference type="EMBL" id="KAJ8713954.1"/>
    </source>
</evidence>
<proteinExistence type="predicted"/>
<sequence length="312" mass="36156">MPLQHSPPPPAQKEQTPKTPLFDAPQPGGLHTSLSSSEPSLNQNIDSLTNNASPVITFRNVKRKRLEEDEENRLSTFMSDLKELFREFKQQQEERCAKLCSTVDQIRDTVDLMADKFNDLTARVEVLETERKEILSYTHKLEEKLEHFEQNSRSTCIEIRNVPVAKSETKTSLMKTVIDTGNLINTQIQSHEIKDIFRIQTKDPAKKTIIVDFTTVLRKEDFLEKFRKHNRDRFKLTTEHLKFSGPAKPIFVSENLIARKKRLYFLARDAALSNNYKSCWIKNGKIFMREKEGFKHFEIKSEADLSVITKSA</sequence>
<evidence type="ECO:0000313" key="2">
    <source>
        <dbReference type="Proteomes" id="UP001231649"/>
    </source>
</evidence>
<comment type="caution">
    <text evidence="1">The sequence shown here is derived from an EMBL/GenBank/DDBJ whole genome shotgun (WGS) entry which is preliminary data.</text>
</comment>
<protein>
    <submittedName>
        <fullName evidence="1">Uncharacterized protein</fullName>
    </submittedName>
</protein>